<gene>
    <name evidence="3" type="ORF">DFO70_106294</name>
</gene>
<dbReference type="InterPro" id="IPR041999">
    <property type="entry name" value="Sortase_D_1"/>
</dbReference>
<dbReference type="RefSeq" id="WP_113883115.1">
    <property type="nucleotide sequence ID" value="NZ_QNSF01000006.1"/>
</dbReference>
<feature type="active site" description="Acyl-thioester intermediate" evidence="2">
    <location>
        <position position="181"/>
    </location>
</feature>
<dbReference type="Pfam" id="PF04203">
    <property type="entry name" value="Sortase"/>
    <property type="match status" value="1"/>
</dbReference>
<dbReference type="NCBIfam" id="NF033746">
    <property type="entry name" value="class_D_sortase"/>
    <property type="match status" value="1"/>
</dbReference>
<dbReference type="NCBIfam" id="TIGR01076">
    <property type="entry name" value="sortase_fam"/>
    <property type="match status" value="1"/>
</dbReference>
<organism evidence="3 4">
    <name type="scientific">Cytobacillus firmus</name>
    <name type="common">Bacillus firmus</name>
    <dbReference type="NCBI Taxonomy" id="1399"/>
    <lineage>
        <taxon>Bacteria</taxon>
        <taxon>Bacillati</taxon>
        <taxon>Bacillota</taxon>
        <taxon>Bacilli</taxon>
        <taxon>Bacillales</taxon>
        <taxon>Bacillaceae</taxon>
        <taxon>Cytobacillus</taxon>
    </lineage>
</organism>
<feature type="active site" description="Proton donor/acceptor" evidence="2">
    <location>
        <position position="123"/>
    </location>
</feature>
<proteinExistence type="predicted"/>
<dbReference type="SUPFAM" id="SSF63817">
    <property type="entry name" value="Sortase"/>
    <property type="match status" value="1"/>
</dbReference>
<dbReference type="InterPro" id="IPR023365">
    <property type="entry name" value="Sortase_dom-sf"/>
</dbReference>
<dbReference type="EMBL" id="QNSF01000006">
    <property type="protein sequence ID" value="RBP93161.1"/>
    <property type="molecule type" value="Genomic_DNA"/>
</dbReference>
<keyword evidence="4" id="KW-1185">Reference proteome</keyword>
<evidence type="ECO:0000313" key="4">
    <source>
        <dbReference type="Proteomes" id="UP000252731"/>
    </source>
</evidence>
<dbReference type="InterPro" id="IPR053525">
    <property type="entry name" value="Sortase_D"/>
</dbReference>
<dbReference type="Gene3D" id="2.40.260.10">
    <property type="entry name" value="Sortase"/>
    <property type="match status" value="1"/>
</dbReference>
<dbReference type="InterPro" id="IPR005754">
    <property type="entry name" value="Sortase"/>
</dbReference>
<comment type="caution">
    <text evidence="3">The sequence shown here is derived from an EMBL/GenBank/DDBJ whole genome shotgun (WGS) entry which is preliminary data.</text>
</comment>
<protein>
    <submittedName>
        <fullName evidence="3">Sortase A</fullName>
    </submittedName>
</protein>
<sequence length="216" mass="24181">MKVRGRLLIIAASFLILIGGELVLFSLQELYAQEKKNNDSLAQAQERIQREMNKESKSVLQTEHPIDVSFEQGEAIGIFKIPRLKAELPIIEGTDEDELDKGVGHYSTTVFPGQHDQILLSGHRDTVFRSLSELEIGDIFQVSMPYGEFTYVITDSKIVDPDDTTVIRSTAPEEILTVSTCYPFSYVGNAPSRYILNAKNSKLRGTSKGKCPFYCI</sequence>
<dbReference type="CDD" id="cd05828">
    <property type="entry name" value="Sortase_D_1"/>
    <property type="match status" value="1"/>
</dbReference>
<dbReference type="GO" id="GO:0016787">
    <property type="term" value="F:hydrolase activity"/>
    <property type="evidence" value="ECO:0007669"/>
    <property type="project" value="UniProtKB-KW"/>
</dbReference>
<evidence type="ECO:0000313" key="3">
    <source>
        <dbReference type="EMBL" id="RBP93161.1"/>
    </source>
</evidence>
<evidence type="ECO:0000256" key="1">
    <source>
        <dbReference type="ARBA" id="ARBA00022801"/>
    </source>
</evidence>
<name>A0A366JX23_CYTFI</name>
<dbReference type="OrthoDB" id="165822at2"/>
<dbReference type="Proteomes" id="UP000252731">
    <property type="component" value="Unassembled WGS sequence"/>
</dbReference>
<evidence type="ECO:0000256" key="2">
    <source>
        <dbReference type="PIRSR" id="PIRSR605754-1"/>
    </source>
</evidence>
<dbReference type="STRING" id="1399.VL14_14315"/>
<reference evidence="3 4" key="1">
    <citation type="submission" date="2018-06" db="EMBL/GenBank/DDBJ databases">
        <title>Freshwater and sediment microbial communities from various areas in North America, analyzing microbe dynamics in response to fracking.</title>
        <authorList>
            <person name="Lamendella R."/>
        </authorList>
    </citation>
    <scope>NUCLEOTIDE SEQUENCE [LARGE SCALE GENOMIC DNA]</scope>
    <source>
        <strain evidence="3 4">14_TX</strain>
    </source>
</reference>
<dbReference type="AlphaFoldDB" id="A0A366JX23"/>
<keyword evidence="1" id="KW-0378">Hydrolase</keyword>
<accession>A0A366JX23</accession>